<dbReference type="Pfam" id="PF03478">
    <property type="entry name" value="Beta-prop_KIB1-4"/>
    <property type="match status" value="1"/>
</dbReference>
<dbReference type="InterPro" id="IPR005174">
    <property type="entry name" value="KIB1-4_b-propeller"/>
</dbReference>
<dbReference type="SUPFAM" id="SSF81383">
    <property type="entry name" value="F-box domain"/>
    <property type="match status" value="1"/>
</dbReference>
<evidence type="ECO:0000313" key="4">
    <source>
        <dbReference type="Proteomes" id="UP000035740"/>
    </source>
</evidence>
<feature type="domain" description="KIB1-4 beta-propeller" evidence="2">
    <location>
        <begin position="69"/>
        <end position="351"/>
    </location>
</feature>
<dbReference type="EMBL" id="KQ091603">
    <property type="protein sequence ID" value="KMS94646.1"/>
    <property type="molecule type" value="Genomic_DNA"/>
</dbReference>
<dbReference type="CDD" id="cd22159">
    <property type="entry name" value="F-box_AtTIR1-like"/>
    <property type="match status" value="1"/>
</dbReference>
<dbReference type="InterPro" id="IPR001810">
    <property type="entry name" value="F-box_dom"/>
</dbReference>
<reference evidence="3 4" key="1">
    <citation type="journal article" date="2014" name="Nature">
        <title>The genome of the recently domesticated crop plant sugar beet (Beta vulgaris).</title>
        <authorList>
            <person name="Dohm J.C."/>
            <person name="Minoche A.E."/>
            <person name="Holtgrawe D."/>
            <person name="Capella-Gutierrez S."/>
            <person name="Zakrzewski F."/>
            <person name="Tafer H."/>
            <person name="Rupp O."/>
            <person name="Sorensen T.R."/>
            <person name="Stracke R."/>
            <person name="Reinhardt R."/>
            <person name="Goesmann A."/>
            <person name="Kraft T."/>
            <person name="Schulz B."/>
            <person name="Stadler P.F."/>
            <person name="Schmidt T."/>
            <person name="Gabaldon T."/>
            <person name="Lehrach H."/>
            <person name="Weisshaar B."/>
            <person name="Himmelbauer H."/>
        </authorList>
    </citation>
    <scope>NUCLEOTIDE SEQUENCE [LARGE SCALE GENOMIC DNA]</scope>
    <source>
        <tissue evidence="3">Taproot</tissue>
    </source>
</reference>
<dbReference type="Proteomes" id="UP000035740">
    <property type="component" value="Unassembled WGS sequence"/>
</dbReference>
<feature type="domain" description="F-box" evidence="1">
    <location>
        <begin position="4"/>
        <end position="36"/>
    </location>
</feature>
<dbReference type="Pfam" id="PF00646">
    <property type="entry name" value="F-box"/>
    <property type="match status" value="1"/>
</dbReference>
<dbReference type="Gene3D" id="1.20.1280.50">
    <property type="match status" value="1"/>
</dbReference>
<dbReference type="KEGG" id="bvg:104885447"/>
<dbReference type="InterPro" id="IPR036047">
    <property type="entry name" value="F-box-like_dom_sf"/>
</dbReference>
<dbReference type="OMA" id="THACINL"/>
<gene>
    <name evidence="3" type="ORF">BVRB_016670</name>
</gene>
<dbReference type="OrthoDB" id="642536at2759"/>
<dbReference type="AlphaFoldDB" id="A0A0J8B0X8"/>
<sequence>MSDWSMLPDELLGIIACKLDSAEDLISFSVVCHSWHYVYSTYKTDWTPKMPWLMLSENIDDNPDYSRKFFCPTKEKYYQIKVPQTFGARCWGSSCGWIVTLHLSLEMYLFNPLTRAQFPLPSFLTLSHQPEDEELDPLWLRQMWVENLFVFADQNGDFIVIVIYGCWRGFIAYARPSDQTWIPFLDITLRERFLRAQDVTCCRSKIIILYDQGVLGIAEMSAFQNSQPVFVSIYNAVPTKDFSLSQFYGQIYLLESYGDLFLVLRHKDLIEGDLWYETCYFEVHKFDFDGTRWEDFKDIGDLSLFVGNDCAMSVRASLTKNCKSNCIYFTDDEFQFWDIAKRYGGHDMGIYYLVNKEIENVYEGNDTRSTFCPPLLFMPKF</sequence>
<proteinExistence type="predicted"/>
<dbReference type="Gramene" id="KMS94646">
    <property type="protein sequence ID" value="KMS94646"/>
    <property type="gene ID" value="BVRB_016670"/>
</dbReference>
<dbReference type="eggNOG" id="ENOG502QS0H">
    <property type="taxonomic scope" value="Eukaryota"/>
</dbReference>
<protein>
    <submittedName>
        <fullName evidence="3">Uncharacterized protein</fullName>
    </submittedName>
</protein>
<keyword evidence="4" id="KW-1185">Reference proteome</keyword>
<evidence type="ECO:0000259" key="2">
    <source>
        <dbReference type="Pfam" id="PF03478"/>
    </source>
</evidence>
<evidence type="ECO:0000313" key="3">
    <source>
        <dbReference type="EMBL" id="KMS94646.1"/>
    </source>
</evidence>
<dbReference type="PANTHER" id="PTHR44259">
    <property type="entry name" value="OS07G0183000 PROTEIN-RELATED"/>
    <property type="match status" value="1"/>
</dbReference>
<accession>A0A0J8B0X8</accession>
<dbReference type="InterPro" id="IPR050942">
    <property type="entry name" value="F-box_BR-signaling"/>
</dbReference>
<organism evidence="3 4">
    <name type="scientific">Beta vulgaris subsp. vulgaris</name>
    <name type="common">Beet</name>
    <dbReference type="NCBI Taxonomy" id="3555"/>
    <lineage>
        <taxon>Eukaryota</taxon>
        <taxon>Viridiplantae</taxon>
        <taxon>Streptophyta</taxon>
        <taxon>Embryophyta</taxon>
        <taxon>Tracheophyta</taxon>
        <taxon>Spermatophyta</taxon>
        <taxon>Magnoliopsida</taxon>
        <taxon>eudicotyledons</taxon>
        <taxon>Gunneridae</taxon>
        <taxon>Pentapetalae</taxon>
        <taxon>Caryophyllales</taxon>
        <taxon>Chenopodiaceae</taxon>
        <taxon>Betoideae</taxon>
        <taxon>Beta</taxon>
    </lineage>
</organism>
<dbReference type="PANTHER" id="PTHR44259:SF107">
    <property type="entry name" value="F-BOX PROTEIN SKIP23-LIKE"/>
    <property type="match status" value="1"/>
</dbReference>
<name>A0A0J8B0X8_BETVV</name>
<evidence type="ECO:0000259" key="1">
    <source>
        <dbReference type="Pfam" id="PF00646"/>
    </source>
</evidence>